<reference evidence="2" key="1">
    <citation type="submission" date="2022-07" db="EMBL/GenBank/DDBJ databases">
        <title>Phylogenomic reconstructions and comparative analyses of Kickxellomycotina fungi.</title>
        <authorList>
            <person name="Reynolds N.K."/>
            <person name="Stajich J.E."/>
            <person name="Barry K."/>
            <person name="Grigoriev I.V."/>
            <person name="Crous P."/>
            <person name="Smith M.E."/>
        </authorList>
    </citation>
    <scope>NUCLEOTIDE SEQUENCE</scope>
    <source>
        <strain evidence="2">RSA 1196</strain>
    </source>
</reference>
<organism evidence="2 3">
    <name type="scientific">Dispira parvispora</name>
    <dbReference type="NCBI Taxonomy" id="1520584"/>
    <lineage>
        <taxon>Eukaryota</taxon>
        <taxon>Fungi</taxon>
        <taxon>Fungi incertae sedis</taxon>
        <taxon>Zoopagomycota</taxon>
        <taxon>Kickxellomycotina</taxon>
        <taxon>Dimargaritomycetes</taxon>
        <taxon>Dimargaritales</taxon>
        <taxon>Dimargaritaceae</taxon>
        <taxon>Dispira</taxon>
    </lineage>
</organism>
<feature type="compositionally biased region" description="Low complexity" evidence="1">
    <location>
        <begin position="148"/>
        <end position="166"/>
    </location>
</feature>
<dbReference type="Proteomes" id="UP001150925">
    <property type="component" value="Unassembled WGS sequence"/>
</dbReference>
<sequence>MPSTSNHSRHTHNRTSQSYPVTRSSSPTRRPDRQVPWTSAYYGSYDNDEIVPSWDDLGSPVELLSPEMGKPIVLEPSQSGTAAHLATLANAGYTLSPYTPSFDRIVVHRAKPHGQSGKPPSMGNMSRPPQPFTASSTDKTIAKESETGEPSPFTSPPTTSGSSPSSVLEIRVNRNGRIDEEVGDNSQAAPPPVQPTFKPSRRGDPQRLDTPCDSSQLRILTRLDSSGQPMSLPMSSEGFSLNQSSGVSLGEHHRHPTETPHSTVSLPATPYVADNGGNDTAGSFGQRWYEQHKRRHGYRPVVKRSVYKVHGVSLPL</sequence>
<protein>
    <submittedName>
        <fullName evidence="2">Uncharacterized protein</fullName>
    </submittedName>
</protein>
<name>A0A9W8AXS7_9FUNG</name>
<evidence type="ECO:0000313" key="3">
    <source>
        <dbReference type="Proteomes" id="UP001150925"/>
    </source>
</evidence>
<proteinExistence type="predicted"/>
<accession>A0A9W8AXS7</accession>
<dbReference type="EMBL" id="JANBPY010000370">
    <property type="protein sequence ID" value="KAJ1967243.1"/>
    <property type="molecule type" value="Genomic_DNA"/>
</dbReference>
<comment type="caution">
    <text evidence="2">The sequence shown here is derived from an EMBL/GenBank/DDBJ whole genome shotgun (WGS) entry which is preliminary data.</text>
</comment>
<feature type="region of interest" description="Disordered" evidence="1">
    <location>
        <begin position="111"/>
        <end position="166"/>
    </location>
</feature>
<feature type="region of interest" description="Disordered" evidence="1">
    <location>
        <begin position="242"/>
        <end position="266"/>
    </location>
</feature>
<keyword evidence="3" id="KW-1185">Reference proteome</keyword>
<gene>
    <name evidence="2" type="ORF">IWQ62_001983</name>
</gene>
<evidence type="ECO:0000313" key="2">
    <source>
        <dbReference type="EMBL" id="KAJ1967243.1"/>
    </source>
</evidence>
<dbReference type="OrthoDB" id="10350664at2759"/>
<evidence type="ECO:0000256" key="1">
    <source>
        <dbReference type="SAM" id="MobiDB-lite"/>
    </source>
</evidence>
<feature type="region of interest" description="Disordered" evidence="1">
    <location>
        <begin position="1"/>
        <end position="38"/>
    </location>
</feature>
<feature type="region of interest" description="Disordered" evidence="1">
    <location>
        <begin position="180"/>
        <end position="212"/>
    </location>
</feature>
<dbReference type="AlphaFoldDB" id="A0A9W8AXS7"/>